<dbReference type="Pfam" id="PF00005">
    <property type="entry name" value="ABC_tran"/>
    <property type="match status" value="1"/>
</dbReference>
<dbReference type="InterPro" id="IPR003593">
    <property type="entry name" value="AAA+_ATPase"/>
</dbReference>
<name>A0ABV1G6Y5_9FIRM</name>
<dbReference type="RefSeq" id="WP_349135889.1">
    <property type="nucleotide sequence ID" value="NZ_JBBMFF010000218.1"/>
</dbReference>
<dbReference type="PANTHER" id="PTHR45772:SF9">
    <property type="entry name" value="CONSERVED COMPONENT OF ABC TRANSPORTER FOR NATURAL AMINO ACIDS"/>
    <property type="match status" value="1"/>
</dbReference>
<reference evidence="5 6" key="1">
    <citation type="submission" date="2024-03" db="EMBL/GenBank/DDBJ databases">
        <title>Human intestinal bacterial collection.</title>
        <authorList>
            <person name="Pauvert C."/>
            <person name="Hitch T.C.A."/>
            <person name="Clavel T."/>
        </authorList>
    </citation>
    <scope>NUCLEOTIDE SEQUENCE [LARGE SCALE GENOMIC DNA]</scope>
    <source>
        <strain evidence="5 6">CLA-AA-H192</strain>
    </source>
</reference>
<dbReference type="Proteomes" id="UP001491552">
    <property type="component" value="Unassembled WGS sequence"/>
</dbReference>
<dbReference type="InterPro" id="IPR032823">
    <property type="entry name" value="BCA_ABC_TP_C"/>
</dbReference>
<dbReference type="InterPro" id="IPR027417">
    <property type="entry name" value="P-loop_NTPase"/>
</dbReference>
<dbReference type="CDD" id="cd03219">
    <property type="entry name" value="ABC_Mj1267_LivG_branched"/>
    <property type="match status" value="1"/>
</dbReference>
<comment type="caution">
    <text evidence="5">The sequence shown here is derived from an EMBL/GenBank/DDBJ whole genome shotgun (WGS) entry which is preliminary data.</text>
</comment>
<dbReference type="InterPro" id="IPR003439">
    <property type="entry name" value="ABC_transporter-like_ATP-bd"/>
</dbReference>
<protein>
    <submittedName>
        <fullName evidence="5">ABC transporter ATP-binding protein</fullName>
    </submittedName>
</protein>
<dbReference type="SUPFAM" id="SSF52540">
    <property type="entry name" value="P-loop containing nucleoside triphosphate hydrolases"/>
    <property type="match status" value="1"/>
</dbReference>
<gene>
    <name evidence="5" type="ORF">WMO66_07945</name>
</gene>
<evidence type="ECO:0000313" key="6">
    <source>
        <dbReference type="Proteomes" id="UP001491552"/>
    </source>
</evidence>
<evidence type="ECO:0000313" key="5">
    <source>
        <dbReference type="EMBL" id="MEQ2511176.1"/>
    </source>
</evidence>
<dbReference type="GO" id="GO:0005524">
    <property type="term" value="F:ATP binding"/>
    <property type="evidence" value="ECO:0007669"/>
    <property type="project" value="UniProtKB-KW"/>
</dbReference>
<feature type="domain" description="ABC transporter" evidence="4">
    <location>
        <begin position="4"/>
        <end position="251"/>
    </location>
</feature>
<dbReference type="Pfam" id="PF12399">
    <property type="entry name" value="BCA_ABC_TP_C"/>
    <property type="match status" value="1"/>
</dbReference>
<dbReference type="SMART" id="SM00382">
    <property type="entry name" value="AAA"/>
    <property type="match status" value="1"/>
</dbReference>
<keyword evidence="2" id="KW-0547">Nucleotide-binding</keyword>
<organism evidence="5 6">
    <name type="scientific">Faecousia intestinalis</name>
    <dbReference type="NCBI Taxonomy" id="3133167"/>
    <lineage>
        <taxon>Bacteria</taxon>
        <taxon>Bacillati</taxon>
        <taxon>Bacillota</taxon>
        <taxon>Clostridia</taxon>
        <taxon>Eubacteriales</taxon>
        <taxon>Oscillospiraceae</taxon>
        <taxon>Faecousia</taxon>
    </lineage>
</organism>
<keyword evidence="1" id="KW-0813">Transport</keyword>
<dbReference type="PROSITE" id="PS50893">
    <property type="entry name" value="ABC_TRANSPORTER_2"/>
    <property type="match status" value="1"/>
</dbReference>
<dbReference type="InterPro" id="IPR051120">
    <property type="entry name" value="ABC_AA/LPS_Transport"/>
</dbReference>
<dbReference type="EMBL" id="JBBMFF010000218">
    <property type="protein sequence ID" value="MEQ2511176.1"/>
    <property type="molecule type" value="Genomic_DNA"/>
</dbReference>
<keyword evidence="6" id="KW-1185">Reference proteome</keyword>
<dbReference type="Gene3D" id="3.40.50.300">
    <property type="entry name" value="P-loop containing nucleotide triphosphate hydrolases"/>
    <property type="match status" value="1"/>
</dbReference>
<dbReference type="PANTHER" id="PTHR45772">
    <property type="entry name" value="CONSERVED COMPONENT OF ABC TRANSPORTER FOR NATURAL AMINO ACIDS-RELATED"/>
    <property type="match status" value="1"/>
</dbReference>
<evidence type="ECO:0000256" key="1">
    <source>
        <dbReference type="ARBA" id="ARBA00022448"/>
    </source>
</evidence>
<proteinExistence type="predicted"/>
<keyword evidence="3 5" id="KW-0067">ATP-binding</keyword>
<evidence type="ECO:0000259" key="4">
    <source>
        <dbReference type="PROSITE" id="PS50893"/>
    </source>
</evidence>
<accession>A0ABV1G6Y5</accession>
<sequence>MSVLRLEHVTKRFGGLVAVNDLSFEVKERQIHALIGPNGSGKSTSINMINGSFPVTSGKIYFNDKDITGWKMHKIAAAGMGRTYQNLKLFRSMTALENVMIGGQLHAKMNFARFLIDPFKTKREEEELREKAMEIMRFIGIEQYADRTVGNLPYGRQKMTELARTLMIDPTLILLDEPAAGLNPNERAEFVAIIKKVYESGKDILLIEHNMDIIMNISHVITVINHGAKIAEGTPTEIQNDPEVIRAYLGDRYKIGMEGE</sequence>
<evidence type="ECO:0000256" key="3">
    <source>
        <dbReference type="ARBA" id="ARBA00022840"/>
    </source>
</evidence>
<evidence type="ECO:0000256" key="2">
    <source>
        <dbReference type="ARBA" id="ARBA00022741"/>
    </source>
</evidence>